<dbReference type="Proteomes" id="UP000093000">
    <property type="component" value="Unassembled WGS sequence"/>
</dbReference>
<dbReference type="EMBL" id="LUGH01001792">
    <property type="protein sequence ID" value="OBZ80731.1"/>
    <property type="molecule type" value="Genomic_DNA"/>
</dbReference>
<keyword evidence="2" id="KW-1185">Reference proteome</keyword>
<feature type="non-terminal residue" evidence="1">
    <location>
        <position position="213"/>
    </location>
</feature>
<evidence type="ECO:0000313" key="2">
    <source>
        <dbReference type="Proteomes" id="UP000093000"/>
    </source>
</evidence>
<name>A0A1C7MV34_9FUNG</name>
<dbReference type="InParanoid" id="A0A1C7MV34"/>
<reference evidence="1 2" key="1">
    <citation type="submission" date="2016-03" db="EMBL/GenBank/DDBJ databases">
        <title>Choanephora cucurbitarum.</title>
        <authorList>
            <person name="Min B."/>
            <person name="Park H."/>
            <person name="Park J.-H."/>
            <person name="Shin H.-D."/>
            <person name="Choi I.-G."/>
        </authorList>
    </citation>
    <scope>NUCLEOTIDE SEQUENCE [LARGE SCALE GENOMIC DNA]</scope>
    <source>
        <strain evidence="1 2">KUS-F28377</strain>
    </source>
</reference>
<organism evidence="1 2">
    <name type="scientific">Choanephora cucurbitarum</name>
    <dbReference type="NCBI Taxonomy" id="101091"/>
    <lineage>
        <taxon>Eukaryota</taxon>
        <taxon>Fungi</taxon>
        <taxon>Fungi incertae sedis</taxon>
        <taxon>Mucoromycota</taxon>
        <taxon>Mucoromycotina</taxon>
        <taxon>Mucoromycetes</taxon>
        <taxon>Mucorales</taxon>
        <taxon>Mucorineae</taxon>
        <taxon>Choanephoraceae</taxon>
        <taxon>Choanephoroideae</taxon>
        <taxon>Choanephora</taxon>
    </lineage>
</organism>
<accession>A0A1C7MV34</accession>
<comment type="caution">
    <text evidence="1">The sequence shown here is derived from an EMBL/GenBank/DDBJ whole genome shotgun (WGS) entry which is preliminary data.</text>
</comment>
<dbReference type="OrthoDB" id="2290280at2759"/>
<evidence type="ECO:0008006" key="3">
    <source>
        <dbReference type="Google" id="ProtNLM"/>
    </source>
</evidence>
<dbReference type="AlphaFoldDB" id="A0A1C7MV34"/>
<feature type="non-terminal residue" evidence="1">
    <location>
        <position position="1"/>
    </location>
</feature>
<evidence type="ECO:0000313" key="1">
    <source>
        <dbReference type="EMBL" id="OBZ80731.1"/>
    </source>
</evidence>
<sequence>GQLSAPTFENHIDMLSTFKPSSQQVDYLPLEWTDHRLLSLHFRLFTKSDDNFSATANGRGFWKAHPCIAQDSEFQAILNFHLSATIRKLDSTLPAWHKWERIKLVAAKTARACSRRQGFSLARAESLLQRKRAKIESNLMNNPSLHPCLSPQLHIVQEQLTSLQQYHVETLSLKAGIRWREQGKLSAGYLKRTASARLTKTTVPPLFHPTLDR</sequence>
<protein>
    <recommendedName>
        <fullName evidence="3">Endonuclease/exonuclease/phosphatase domain-containing protein</fullName>
    </recommendedName>
</protein>
<proteinExistence type="predicted"/>
<gene>
    <name evidence="1" type="ORF">A0J61_11220</name>
</gene>